<evidence type="ECO:0000256" key="1">
    <source>
        <dbReference type="SAM" id="Phobius"/>
    </source>
</evidence>
<dbReference type="AlphaFoldDB" id="A0A938XSJ7"/>
<feature type="transmembrane region" description="Helical" evidence="1">
    <location>
        <begin position="428"/>
        <end position="449"/>
    </location>
</feature>
<accession>A0A938XSJ7</accession>
<feature type="transmembrane region" description="Helical" evidence="1">
    <location>
        <begin position="695"/>
        <end position="718"/>
    </location>
</feature>
<feature type="transmembrane region" description="Helical" evidence="1">
    <location>
        <begin position="404"/>
        <end position="422"/>
    </location>
</feature>
<reference evidence="2" key="1">
    <citation type="submission" date="2021-01" db="EMBL/GenBank/DDBJ databases">
        <title>Genomic Encyclopedia of Type Strains, Phase IV (KMG-IV): sequencing the most valuable type-strain genomes for metagenomic binning, comparative biology and taxonomic classification.</title>
        <authorList>
            <person name="Goeker M."/>
        </authorList>
    </citation>
    <scope>NUCLEOTIDE SEQUENCE</scope>
    <source>
        <strain evidence="2">DSM 23230</strain>
    </source>
</reference>
<evidence type="ECO:0000313" key="2">
    <source>
        <dbReference type="EMBL" id="MBM7556054.1"/>
    </source>
</evidence>
<dbReference type="RefSeq" id="WP_204700775.1">
    <property type="nucleotide sequence ID" value="NZ_JAFBDQ010000004.1"/>
</dbReference>
<feature type="transmembrane region" description="Helical" evidence="1">
    <location>
        <begin position="577"/>
        <end position="595"/>
    </location>
</feature>
<feature type="transmembrane region" description="Helical" evidence="1">
    <location>
        <begin position="456"/>
        <end position="477"/>
    </location>
</feature>
<feature type="transmembrane region" description="Helical" evidence="1">
    <location>
        <begin position="497"/>
        <end position="519"/>
    </location>
</feature>
<protein>
    <submittedName>
        <fullName evidence="2">Uncharacterized protein</fullName>
    </submittedName>
</protein>
<dbReference type="EMBL" id="JAFBDQ010000004">
    <property type="protein sequence ID" value="MBM7556054.1"/>
    <property type="molecule type" value="Genomic_DNA"/>
</dbReference>
<dbReference type="InterPro" id="IPR017850">
    <property type="entry name" value="Alkaline_phosphatase_core_sf"/>
</dbReference>
<feature type="transmembrane region" description="Helical" evidence="1">
    <location>
        <begin position="637"/>
        <end position="657"/>
    </location>
</feature>
<sequence length="737" mass="82329">MKKRVFLIVLLLIIVWAGRIVAANKVVLFIVDGVSWQEWQKVEAPHLRQLMSEGAVGLMNAKTADHLEPVDTYLTIASGDRACGSSVGKHSFNRYEKWQNSAVEDIYHRRIGQLDDSAAIVNLSLAQLKRANRYSSYQAQVGNLGTVLARHNLKIAVLGNADTGSSYRRQVALLGINKYGVIKQGDIGHQSNLLVSRYPSLYLTNKSYIVAKFKEYLNNNDLIIVESGTTSRIEAVKNKLLPDRFSQAKEKSITRVDKLLGEIKAELDLTKNYLIVLVPTPAKKYMQQGYKLSWTLVAGPNIKAGLLSSGTTKQLGLMTNLDILPSIYNYLLTEPQLQFTGQPIITTATANKIHYLNRLEQKIQTIFSWRPLVVKEFIALQIIILVLVALSLIFKSRRQIVQNFLLYTILLINWLPLFFLFSKFFTHFSLFFTHLLWISGSLIGVSLSFKLFSKKSLLAIILPNILTAGILIIDLWSGGNLLKVSILGYSPVIGARYYGLGNEYMGLLIGITIVLLTLFFELRKKVNNKILIGVSLILIVTIAAPDLGANFGGLLASVFTVLLSYYYLNDCSFKLKTIIKIFCGGAIIIFSILVFDLSTGAKSHFTRLFLQLQQSGLGVLVTVIKRKLAINLRLLEWTIWTKVLLAFVFILVVLFKHPRGLTAKLISEYPYFTAGFKALLWGSLAAGVVNDSGVVVVATLLLVPVFTLVYLVLLQIYFPKEGNKYLMYNNVKGEVGD</sequence>
<keyword evidence="3" id="KW-1185">Reference proteome</keyword>
<comment type="caution">
    <text evidence="2">The sequence shown here is derived from an EMBL/GenBank/DDBJ whole genome shotgun (WGS) entry which is preliminary data.</text>
</comment>
<feature type="transmembrane region" description="Helical" evidence="1">
    <location>
        <begin position="551"/>
        <end position="568"/>
    </location>
</feature>
<keyword evidence="1" id="KW-0472">Membrane</keyword>
<gene>
    <name evidence="2" type="ORF">JOC47_000890</name>
</gene>
<evidence type="ECO:0000313" key="3">
    <source>
        <dbReference type="Proteomes" id="UP000774000"/>
    </source>
</evidence>
<feature type="transmembrane region" description="Helical" evidence="1">
    <location>
        <begin position="372"/>
        <end position="392"/>
    </location>
</feature>
<dbReference type="SUPFAM" id="SSF53649">
    <property type="entry name" value="Alkaline phosphatase-like"/>
    <property type="match status" value="1"/>
</dbReference>
<feature type="transmembrane region" description="Helical" evidence="1">
    <location>
        <begin position="669"/>
        <end position="689"/>
    </location>
</feature>
<name>A0A938XSJ7_9FIRM</name>
<dbReference type="Proteomes" id="UP000774000">
    <property type="component" value="Unassembled WGS sequence"/>
</dbReference>
<organism evidence="2 3">
    <name type="scientific">Halanaerobacter jeridensis</name>
    <dbReference type="NCBI Taxonomy" id="706427"/>
    <lineage>
        <taxon>Bacteria</taxon>
        <taxon>Bacillati</taxon>
        <taxon>Bacillota</taxon>
        <taxon>Clostridia</taxon>
        <taxon>Halanaerobiales</taxon>
        <taxon>Halobacteroidaceae</taxon>
        <taxon>Halanaerobacter</taxon>
    </lineage>
</organism>
<keyword evidence="1" id="KW-1133">Transmembrane helix</keyword>
<dbReference type="Gene3D" id="3.40.720.10">
    <property type="entry name" value="Alkaline Phosphatase, subunit A"/>
    <property type="match status" value="1"/>
</dbReference>
<keyword evidence="1" id="KW-0812">Transmembrane</keyword>
<proteinExistence type="predicted"/>